<feature type="compositionally biased region" description="Basic and acidic residues" evidence="7">
    <location>
        <begin position="96"/>
        <end position="108"/>
    </location>
</feature>
<comment type="pathway">
    <text evidence="1">Protein modification; protein ubiquitination.</text>
</comment>
<feature type="region of interest" description="Disordered" evidence="7">
    <location>
        <begin position="642"/>
        <end position="664"/>
    </location>
</feature>
<keyword evidence="10" id="KW-1185">Reference proteome</keyword>
<gene>
    <name evidence="9" type="primary">FBXO43</name>
</gene>
<dbReference type="Proteomes" id="UP000694580">
    <property type="component" value="Chromosome 5"/>
</dbReference>
<sequence length="664" mass="71907">MNQKTQVQIPFTTVVSLSKTLSVSSVSTVPVTTDCKSLWIRASDKCCKCKSILSTGPPSPTTSPGHKDMEQRPKCLEGLNRGPCGDLYEVDPLHSSRLKVPESRHEAPAPRGTPKENVTQLNAPWKDRAKGDAAASSRKEVPSRTGWCETPRASKKDAASLRRRLLGSRSATDGKMCPLRIAGVGGATPSGRERTDRLDSRGGSLDLDSPDATFATSTLKGESAALCGRNWRGMFSHVRSSTLEDGHFIVPPSPFQSAASHYLPDADLDESIITGRFEAELPETPQCVKRAPPAQGGLRTPVNLLSALSTPSLTPNSKMDASPSGDSGFGSLGLDKSHDLSVDYDGSFQEFLPPSASKGKATPRPVDGRRRSRLERQRRLSTLREAGSQSEEDARAAPAEPDALLSRDGDELFLDASGSPDLSLTPALKMVYGMCRRGARMLGQQSSLEDLVRGPEPPLAGLIGRKIGAGQLDIVAELKRRNLRHVLSAILKHLSFGQVSEDWDQVVVQDKQASRTRKGHLDRAAHTADAETRLSLATRPALRSVQAQARTPGATPSGKSTLTPSWKRLETRELHVTVPPSQVAKTLFNDESLKPCPLCQHPARCHPVKKEGVCSRADCAFRFCTTCLCAYHGSKECSRLSARRHNKRDVLPGSAQSKRNVKRL</sequence>
<proteinExistence type="predicted"/>
<feature type="compositionally biased region" description="Low complexity" evidence="7">
    <location>
        <begin position="308"/>
        <end position="326"/>
    </location>
</feature>
<feature type="region of interest" description="Disordered" evidence="7">
    <location>
        <begin position="539"/>
        <end position="564"/>
    </location>
</feature>
<evidence type="ECO:0000256" key="5">
    <source>
        <dbReference type="ARBA" id="ARBA00022833"/>
    </source>
</evidence>
<feature type="region of interest" description="Disordered" evidence="7">
    <location>
        <begin position="179"/>
        <end position="205"/>
    </location>
</feature>
<dbReference type="InterPro" id="IPR044064">
    <property type="entry name" value="ZF_ZBR"/>
</dbReference>
<reference evidence="9 10" key="1">
    <citation type="submission" date="2020-06" db="EMBL/GenBank/DDBJ databases">
        <authorList>
            <consortium name="Wellcome Sanger Institute Data Sharing"/>
        </authorList>
    </citation>
    <scope>NUCLEOTIDE SEQUENCE [LARGE SCALE GENOMIC DNA]</scope>
</reference>
<accession>A0AAY4AHA9</accession>
<dbReference type="InterPro" id="IPR047147">
    <property type="entry name" value="FBX5_43"/>
</dbReference>
<evidence type="ECO:0000256" key="4">
    <source>
        <dbReference type="ARBA" id="ARBA00022786"/>
    </source>
</evidence>
<dbReference type="GO" id="GO:0007088">
    <property type="term" value="P:regulation of mitotic nuclear division"/>
    <property type="evidence" value="ECO:0007669"/>
    <property type="project" value="InterPro"/>
</dbReference>
<dbReference type="FunFam" id="2.20.25.20:FF:000006">
    <property type="entry name" value="F-box only protein 5"/>
    <property type="match status" value="1"/>
</dbReference>
<evidence type="ECO:0000256" key="2">
    <source>
        <dbReference type="ARBA" id="ARBA00022723"/>
    </source>
</evidence>
<dbReference type="PANTHER" id="PTHR15493:SF1">
    <property type="entry name" value="F-BOX ONLY PROTEIN 43"/>
    <property type="match status" value="1"/>
</dbReference>
<evidence type="ECO:0000256" key="3">
    <source>
        <dbReference type="ARBA" id="ARBA00022771"/>
    </source>
</evidence>
<evidence type="ECO:0000313" key="10">
    <source>
        <dbReference type="Proteomes" id="UP000694580"/>
    </source>
</evidence>
<dbReference type="GO" id="GO:0045835">
    <property type="term" value="P:negative regulation of meiotic nuclear division"/>
    <property type="evidence" value="ECO:0007669"/>
    <property type="project" value="InterPro"/>
</dbReference>
<feature type="domain" description="ZBR-type" evidence="8">
    <location>
        <begin position="592"/>
        <end position="640"/>
    </location>
</feature>
<dbReference type="GeneTree" id="ENSGT00530000063692"/>
<reference evidence="9" key="3">
    <citation type="submission" date="2025-09" db="UniProtKB">
        <authorList>
            <consortium name="Ensembl"/>
        </authorList>
    </citation>
    <scope>IDENTIFICATION</scope>
</reference>
<feature type="compositionally biased region" description="Basic and acidic residues" evidence="7">
    <location>
        <begin position="125"/>
        <end position="142"/>
    </location>
</feature>
<keyword evidence="3 6" id="KW-0863">Zinc-finger</keyword>
<dbReference type="Gene3D" id="2.20.25.20">
    <property type="match status" value="1"/>
</dbReference>
<dbReference type="Ensembl" id="ENSDCDT00010006917.1">
    <property type="protein sequence ID" value="ENSDCDP00010006691.1"/>
    <property type="gene ID" value="ENSDCDG00010002871.1"/>
</dbReference>
<feature type="compositionally biased region" description="Basic and acidic residues" evidence="7">
    <location>
        <begin position="191"/>
        <end position="200"/>
    </location>
</feature>
<dbReference type="GO" id="GO:0005634">
    <property type="term" value="C:nucleus"/>
    <property type="evidence" value="ECO:0007669"/>
    <property type="project" value="TreeGrafter"/>
</dbReference>
<evidence type="ECO:0000259" key="8">
    <source>
        <dbReference type="PROSITE" id="PS51872"/>
    </source>
</evidence>
<keyword evidence="2" id="KW-0479">Metal-binding</keyword>
<dbReference type="GO" id="GO:0008270">
    <property type="term" value="F:zinc ion binding"/>
    <property type="evidence" value="ECO:0007669"/>
    <property type="project" value="UniProtKB-KW"/>
</dbReference>
<dbReference type="CDD" id="cd20365">
    <property type="entry name" value="BRcat_RBR_FBXO43"/>
    <property type="match status" value="1"/>
</dbReference>
<reference evidence="9" key="2">
    <citation type="submission" date="2025-08" db="UniProtKB">
        <authorList>
            <consortium name="Ensembl"/>
        </authorList>
    </citation>
    <scope>IDENTIFICATION</scope>
</reference>
<dbReference type="AlphaFoldDB" id="A0AAY4AHA9"/>
<feature type="region of interest" description="Disordered" evidence="7">
    <location>
        <begin position="345"/>
        <end position="401"/>
    </location>
</feature>
<name>A0AAY4AHA9_9TELE</name>
<evidence type="ECO:0000256" key="7">
    <source>
        <dbReference type="SAM" id="MobiDB-lite"/>
    </source>
</evidence>
<evidence type="ECO:0000313" key="9">
    <source>
        <dbReference type="Ensembl" id="ENSDCDP00010006691.1"/>
    </source>
</evidence>
<feature type="compositionally biased region" description="Basic and acidic residues" evidence="7">
    <location>
        <begin position="366"/>
        <end position="378"/>
    </location>
</feature>
<dbReference type="PANTHER" id="PTHR15493">
    <property type="entry name" value="F-BOX ONLY PROTEIN 5 AND 43"/>
    <property type="match status" value="1"/>
</dbReference>
<keyword evidence="5" id="KW-0862">Zinc</keyword>
<feature type="region of interest" description="Disordered" evidence="7">
    <location>
        <begin position="308"/>
        <end position="333"/>
    </location>
</feature>
<protein>
    <recommendedName>
        <fullName evidence="8">ZBR-type domain-containing protein</fullName>
    </recommendedName>
</protein>
<evidence type="ECO:0000256" key="1">
    <source>
        <dbReference type="ARBA" id="ARBA00004906"/>
    </source>
</evidence>
<evidence type="ECO:0000256" key="6">
    <source>
        <dbReference type="PROSITE-ProRule" id="PRU01220"/>
    </source>
</evidence>
<keyword evidence="4" id="KW-0833">Ubl conjugation pathway</keyword>
<organism evidence="9 10">
    <name type="scientific">Denticeps clupeoides</name>
    <name type="common">denticle herring</name>
    <dbReference type="NCBI Taxonomy" id="299321"/>
    <lineage>
        <taxon>Eukaryota</taxon>
        <taxon>Metazoa</taxon>
        <taxon>Chordata</taxon>
        <taxon>Craniata</taxon>
        <taxon>Vertebrata</taxon>
        <taxon>Euteleostomi</taxon>
        <taxon>Actinopterygii</taxon>
        <taxon>Neopterygii</taxon>
        <taxon>Teleostei</taxon>
        <taxon>Clupei</taxon>
        <taxon>Clupeiformes</taxon>
        <taxon>Denticipitoidei</taxon>
        <taxon>Denticipitidae</taxon>
        <taxon>Denticeps</taxon>
    </lineage>
</organism>
<dbReference type="PROSITE" id="PS51872">
    <property type="entry name" value="ZF_ZBR"/>
    <property type="match status" value="1"/>
</dbReference>
<feature type="region of interest" description="Disordered" evidence="7">
    <location>
        <begin position="96"/>
        <end position="154"/>
    </location>
</feature>